<accession>A0ACB9QE85</accession>
<organism evidence="1 2">
    <name type="scientific">Melastoma candidum</name>
    <dbReference type="NCBI Taxonomy" id="119954"/>
    <lineage>
        <taxon>Eukaryota</taxon>
        <taxon>Viridiplantae</taxon>
        <taxon>Streptophyta</taxon>
        <taxon>Embryophyta</taxon>
        <taxon>Tracheophyta</taxon>
        <taxon>Spermatophyta</taxon>
        <taxon>Magnoliopsida</taxon>
        <taxon>eudicotyledons</taxon>
        <taxon>Gunneridae</taxon>
        <taxon>Pentapetalae</taxon>
        <taxon>rosids</taxon>
        <taxon>malvids</taxon>
        <taxon>Myrtales</taxon>
        <taxon>Melastomataceae</taxon>
        <taxon>Melastomatoideae</taxon>
        <taxon>Melastomateae</taxon>
        <taxon>Melastoma</taxon>
    </lineage>
</organism>
<name>A0ACB9QE85_9MYRT</name>
<dbReference type="Proteomes" id="UP001057402">
    <property type="component" value="Chromosome 6"/>
</dbReference>
<protein>
    <submittedName>
        <fullName evidence="1">Uncharacterized protein</fullName>
    </submittedName>
</protein>
<keyword evidence="2" id="KW-1185">Reference proteome</keyword>
<proteinExistence type="predicted"/>
<sequence>MLTERLHCPPFYLQLKEFLLDQLDAYEVKIGDRVSREAGIPTDGRGGGATSQGEWFCTPGRERRKQKKCRRDVARVVLHNPTRKRKGVTLFLLPSQSIPHPNPNPDPTPPLRKTEDRVIEDHGLLDSVLWGRLDLSASMASDKRVDVSNNQGGDWEVVSLTASTYTASPCPKEVDSIDEDNDTSQDEGHAESSDILLMSKHFAYPPSSQDQKGQVGDAKESKFWDKEEKDWTFKGLNFSDEFPGTEFLHSKDKGFPFEGGDFGDAKDAQEFDPVGKEQNLYTAATSSLHAEAALGAPTFFAKCKITYDDEAMHDTGPLCAPSDPWHSSEPNEDVTHRLGDSWKPLAERKMASFAAQVALKHRHVTLLIPQSDHRRTRASGVNVHGCGDY</sequence>
<comment type="caution">
    <text evidence="1">The sequence shown here is derived from an EMBL/GenBank/DDBJ whole genome shotgun (WGS) entry which is preliminary data.</text>
</comment>
<dbReference type="EMBL" id="CM042885">
    <property type="protein sequence ID" value="KAI4364726.1"/>
    <property type="molecule type" value="Genomic_DNA"/>
</dbReference>
<gene>
    <name evidence="1" type="ORF">MLD38_020780</name>
</gene>
<evidence type="ECO:0000313" key="1">
    <source>
        <dbReference type="EMBL" id="KAI4364726.1"/>
    </source>
</evidence>
<reference evidence="2" key="1">
    <citation type="journal article" date="2023" name="Front. Plant Sci.">
        <title>Chromosomal-level genome assembly of Melastoma candidum provides insights into trichome evolution.</title>
        <authorList>
            <person name="Zhong Y."/>
            <person name="Wu W."/>
            <person name="Sun C."/>
            <person name="Zou P."/>
            <person name="Liu Y."/>
            <person name="Dai S."/>
            <person name="Zhou R."/>
        </authorList>
    </citation>
    <scope>NUCLEOTIDE SEQUENCE [LARGE SCALE GENOMIC DNA]</scope>
</reference>
<evidence type="ECO:0000313" key="2">
    <source>
        <dbReference type="Proteomes" id="UP001057402"/>
    </source>
</evidence>